<dbReference type="OrthoDB" id="3145928at2759"/>
<keyword evidence="2" id="KW-0862">Zinc</keyword>
<sequence length="528" mass="58879">MMSSAKLAWRRKPRASTARVKTGCKTCRIRRVKCDEAKPSCLKCTTTGRECDGYGSIESAKSQNTTKKSAQAVKLRHPPLHSPCFLNPSPTSHCATRDEMRAFEFLQLLGVSQLPGYFSSKLWANHILYLARQEPSVFCAATALGSLHAWYATGMTSALAQVESFALRQYNRSIGFLTNGTIPPSEAAVLASCYIFSCFDALYGNHNSAFNHVASGISLILGSARETKASLLPDIASLEPKSFKATIMGNFARLDLITGLANPSWVPHIGHLDKVEISMQSFADIDEARGNLDSIVRCVLKCINKEPSSSMLDGTSIDESEEQRHLYNGLLNWRDRLHTSFDLPQCTLQMQRLIKLLEMNCHGAIIRILASSDLGEMAYDALLPRFQVVINLAQDVLGPLSVSNDSKRVYSVETGIVPVLYLVGVKCRDPVIRRKAHMLLLYSNRKEWMWESLAAAKVIERVIYYEEEGRIVNTCLDVPEQARFSETWVRLPSTPDRKGSVLLTRKMPACGGTKNRNFKEEIEESICW</sequence>
<evidence type="ECO:0000256" key="1">
    <source>
        <dbReference type="ARBA" id="ARBA00022723"/>
    </source>
</evidence>
<dbReference type="EMBL" id="JH717847">
    <property type="protein sequence ID" value="EWY84347.1"/>
    <property type="molecule type" value="Genomic_DNA"/>
</dbReference>
<dbReference type="SMART" id="SM00066">
    <property type="entry name" value="GAL4"/>
    <property type="match status" value="1"/>
</dbReference>
<dbReference type="InterPro" id="IPR036864">
    <property type="entry name" value="Zn2-C6_fun-type_DNA-bd_sf"/>
</dbReference>
<gene>
    <name evidence="8" type="ORF">FOYG_14099</name>
</gene>
<dbReference type="Gene3D" id="4.10.240.10">
    <property type="entry name" value="Zn(2)-C6 fungal-type DNA-binding domain"/>
    <property type="match status" value="1"/>
</dbReference>
<dbReference type="CDD" id="cd00067">
    <property type="entry name" value="GAL4"/>
    <property type="match status" value="1"/>
</dbReference>
<evidence type="ECO:0000256" key="4">
    <source>
        <dbReference type="ARBA" id="ARBA00023125"/>
    </source>
</evidence>
<dbReference type="InterPro" id="IPR052360">
    <property type="entry name" value="Transcr_Regulatory_Proteins"/>
</dbReference>
<dbReference type="Pfam" id="PF00172">
    <property type="entry name" value="Zn_clus"/>
    <property type="match status" value="1"/>
</dbReference>
<dbReference type="Proteomes" id="UP000030753">
    <property type="component" value="Unassembled WGS sequence"/>
</dbReference>
<dbReference type="PROSITE" id="PS50048">
    <property type="entry name" value="ZN2_CY6_FUNGAL_2"/>
    <property type="match status" value="1"/>
</dbReference>
<dbReference type="HOGENOM" id="CLU_011409_13_2_1"/>
<evidence type="ECO:0000256" key="2">
    <source>
        <dbReference type="ARBA" id="ARBA00022833"/>
    </source>
</evidence>
<dbReference type="PANTHER" id="PTHR36206">
    <property type="entry name" value="ASPERCRYPTIN BIOSYNTHESIS CLUSTER-SPECIFIC TRANSCRIPTION REGULATOR ATNN-RELATED"/>
    <property type="match status" value="1"/>
</dbReference>
<dbReference type="InterPro" id="IPR001138">
    <property type="entry name" value="Zn2Cys6_DnaBD"/>
</dbReference>
<dbReference type="SUPFAM" id="SSF57701">
    <property type="entry name" value="Zn2/Cys6 DNA-binding domain"/>
    <property type="match status" value="1"/>
</dbReference>
<evidence type="ECO:0000313" key="9">
    <source>
        <dbReference type="Proteomes" id="UP000030753"/>
    </source>
</evidence>
<protein>
    <recommendedName>
        <fullName evidence="7">Zn(2)-C6 fungal-type domain-containing protein</fullName>
    </recommendedName>
</protein>
<keyword evidence="1" id="KW-0479">Metal-binding</keyword>
<keyword evidence="3" id="KW-0805">Transcription regulation</keyword>
<dbReference type="GO" id="GO:0003677">
    <property type="term" value="F:DNA binding"/>
    <property type="evidence" value="ECO:0007669"/>
    <property type="project" value="UniProtKB-KW"/>
</dbReference>
<reference evidence="8 9" key="1">
    <citation type="submission" date="2011-06" db="EMBL/GenBank/DDBJ databases">
        <title>The Genome Sequence of Fusarium oxysporum FOSC 3-a.</title>
        <authorList>
            <consortium name="The Broad Institute Genome Sequencing Platform"/>
            <person name="Ma L.-J."/>
            <person name="Gale L.R."/>
            <person name="Schwartz D.C."/>
            <person name="Zhou S."/>
            <person name="Corby-Kistler H."/>
            <person name="Young S.K."/>
            <person name="Zeng Q."/>
            <person name="Gargeya S."/>
            <person name="Fitzgerald M."/>
            <person name="Haas B."/>
            <person name="Abouelleil A."/>
            <person name="Alvarado L."/>
            <person name="Arachchi H.M."/>
            <person name="Berlin A."/>
            <person name="Brown A."/>
            <person name="Chapman S.B."/>
            <person name="Chen Z."/>
            <person name="Dunbar C."/>
            <person name="Freedman E."/>
            <person name="Gearin G."/>
            <person name="Gellesch M."/>
            <person name="Goldberg J."/>
            <person name="Griggs A."/>
            <person name="Gujja S."/>
            <person name="Heiman D."/>
            <person name="Howarth C."/>
            <person name="Larson L."/>
            <person name="Lui A."/>
            <person name="MacDonald P.J.P."/>
            <person name="Mehta T."/>
            <person name="Montmayeur A."/>
            <person name="Murphy C."/>
            <person name="Neiman D."/>
            <person name="Pearson M."/>
            <person name="Priest M."/>
            <person name="Roberts A."/>
            <person name="Saif S."/>
            <person name="Shea T."/>
            <person name="Shenoy N."/>
            <person name="Sisk P."/>
            <person name="Stolte C."/>
            <person name="Sykes S."/>
            <person name="Wortman J."/>
            <person name="Nusbaum C."/>
            <person name="Birren B."/>
        </authorList>
    </citation>
    <scope>NUCLEOTIDE SEQUENCE [LARGE SCALE GENOMIC DNA]</scope>
    <source>
        <strain evidence="9">FOSC 3-a</strain>
    </source>
</reference>
<evidence type="ECO:0000256" key="6">
    <source>
        <dbReference type="ARBA" id="ARBA00023242"/>
    </source>
</evidence>
<dbReference type="GO" id="GO:0000981">
    <property type="term" value="F:DNA-binding transcription factor activity, RNA polymerase II-specific"/>
    <property type="evidence" value="ECO:0007669"/>
    <property type="project" value="InterPro"/>
</dbReference>
<dbReference type="PROSITE" id="PS00463">
    <property type="entry name" value="ZN2_CY6_FUNGAL_1"/>
    <property type="match status" value="1"/>
</dbReference>
<name>W9HPW7_FUSOX</name>
<organism evidence="8 9">
    <name type="scientific">Fusarium oxysporum NRRL 32931</name>
    <dbReference type="NCBI Taxonomy" id="660029"/>
    <lineage>
        <taxon>Eukaryota</taxon>
        <taxon>Fungi</taxon>
        <taxon>Dikarya</taxon>
        <taxon>Ascomycota</taxon>
        <taxon>Pezizomycotina</taxon>
        <taxon>Sordariomycetes</taxon>
        <taxon>Hypocreomycetidae</taxon>
        <taxon>Hypocreales</taxon>
        <taxon>Nectriaceae</taxon>
        <taxon>Fusarium</taxon>
        <taxon>Fusarium oxysporum species complex</taxon>
    </lineage>
</organism>
<proteinExistence type="predicted"/>
<dbReference type="GO" id="GO:0008270">
    <property type="term" value="F:zinc ion binding"/>
    <property type="evidence" value="ECO:0007669"/>
    <property type="project" value="InterPro"/>
</dbReference>
<evidence type="ECO:0000256" key="3">
    <source>
        <dbReference type="ARBA" id="ARBA00023015"/>
    </source>
</evidence>
<keyword evidence="4" id="KW-0238">DNA-binding</keyword>
<keyword evidence="6" id="KW-0539">Nucleus</keyword>
<feature type="domain" description="Zn(2)-C6 fungal-type" evidence="7">
    <location>
        <begin position="23"/>
        <end position="51"/>
    </location>
</feature>
<accession>W9HPW7</accession>
<dbReference type="PANTHER" id="PTHR36206:SF13">
    <property type="entry name" value="TRANSCRIPTIONAL REGULATORY PROTEIN MOC3"/>
    <property type="match status" value="1"/>
</dbReference>
<evidence type="ECO:0000259" key="7">
    <source>
        <dbReference type="PROSITE" id="PS50048"/>
    </source>
</evidence>
<keyword evidence="5" id="KW-0804">Transcription</keyword>
<dbReference type="AlphaFoldDB" id="W9HPW7"/>
<evidence type="ECO:0000313" key="8">
    <source>
        <dbReference type="EMBL" id="EWY84347.1"/>
    </source>
</evidence>
<evidence type="ECO:0000256" key="5">
    <source>
        <dbReference type="ARBA" id="ARBA00023163"/>
    </source>
</evidence>